<gene>
    <name evidence="2" type="ORF">DFR74_11540</name>
</gene>
<dbReference type="Proteomes" id="UP000252586">
    <property type="component" value="Unassembled WGS sequence"/>
</dbReference>
<sequence length="215" mass="21721">MQDTTPTSPMARGRTTGRTTTDPATAGSATIGSSEGARGQGLRGSSARSSVRTLTRHARAREARAGMVVPALCRAVAEVVGVAASGIGGGTDFVRLGGTGTDSAAVLAVLRAYGAPPDLLVTHPRIGDAAAVLAAQPVPTVSADPATRAPGAHPVSFQQRARLELAARTGPATHRRHAHAVVLTGADPARLLTALALIGQRHPALRTGIRHTPAG</sequence>
<dbReference type="EMBL" id="QNRE01000015">
    <property type="protein sequence ID" value="RBO85192.1"/>
    <property type="molecule type" value="Genomic_DNA"/>
</dbReference>
<dbReference type="STRING" id="1210090.GCA_001613185_03156"/>
<keyword evidence="3" id="KW-1185">Reference proteome</keyword>
<proteinExistence type="predicted"/>
<comment type="caution">
    <text evidence="2">The sequence shown here is derived from an EMBL/GenBank/DDBJ whole genome shotgun (WGS) entry which is preliminary data.</text>
</comment>
<dbReference type="AlphaFoldDB" id="A0A366D590"/>
<name>A0A366D590_9NOCA</name>
<evidence type="ECO:0000313" key="2">
    <source>
        <dbReference type="EMBL" id="RBO85192.1"/>
    </source>
</evidence>
<evidence type="ECO:0000313" key="3">
    <source>
        <dbReference type="Proteomes" id="UP000252586"/>
    </source>
</evidence>
<feature type="compositionally biased region" description="Low complexity" evidence="1">
    <location>
        <begin position="11"/>
        <end position="27"/>
    </location>
</feature>
<accession>A0A366D590</accession>
<reference evidence="2 3" key="1">
    <citation type="submission" date="2018-06" db="EMBL/GenBank/DDBJ databases">
        <title>Genomic Encyclopedia of Type Strains, Phase IV (KMG-IV): sequencing the most valuable type-strain genomes for metagenomic binning, comparative biology and taxonomic classification.</title>
        <authorList>
            <person name="Goeker M."/>
        </authorList>
    </citation>
    <scope>NUCLEOTIDE SEQUENCE [LARGE SCALE GENOMIC DNA]</scope>
    <source>
        <strain evidence="2 3">DSM 44599</strain>
    </source>
</reference>
<dbReference type="SUPFAM" id="SSF47336">
    <property type="entry name" value="ACP-like"/>
    <property type="match status" value="1"/>
</dbReference>
<dbReference type="InterPro" id="IPR023213">
    <property type="entry name" value="CAT-like_dom_sf"/>
</dbReference>
<protein>
    <submittedName>
        <fullName evidence="2">Uncharacterized protein</fullName>
    </submittedName>
</protein>
<dbReference type="Gene3D" id="1.10.1200.10">
    <property type="entry name" value="ACP-like"/>
    <property type="match status" value="1"/>
</dbReference>
<dbReference type="InterPro" id="IPR036736">
    <property type="entry name" value="ACP-like_sf"/>
</dbReference>
<evidence type="ECO:0000256" key="1">
    <source>
        <dbReference type="SAM" id="MobiDB-lite"/>
    </source>
</evidence>
<organism evidence="2 3">
    <name type="scientific">Nocardia puris</name>
    <dbReference type="NCBI Taxonomy" id="208602"/>
    <lineage>
        <taxon>Bacteria</taxon>
        <taxon>Bacillati</taxon>
        <taxon>Actinomycetota</taxon>
        <taxon>Actinomycetes</taxon>
        <taxon>Mycobacteriales</taxon>
        <taxon>Nocardiaceae</taxon>
        <taxon>Nocardia</taxon>
    </lineage>
</organism>
<feature type="region of interest" description="Disordered" evidence="1">
    <location>
        <begin position="1"/>
        <end position="56"/>
    </location>
</feature>
<dbReference type="Gene3D" id="3.30.559.10">
    <property type="entry name" value="Chloramphenicol acetyltransferase-like domain"/>
    <property type="match status" value="1"/>
</dbReference>